<dbReference type="PANTHER" id="PTHR46576:SF1">
    <property type="entry name" value="BROMO ADJACENT HOMOLOGY DOMAIN-CONTAINING 1 PROTEIN"/>
    <property type="match status" value="1"/>
</dbReference>
<dbReference type="InterPro" id="IPR053032">
    <property type="entry name" value="BAH_domain-containing"/>
</dbReference>
<reference evidence="3" key="1">
    <citation type="submission" date="2023-06" db="EMBL/GenBank/DDBJ databases">
        <title>Genomic analysis of the entomopathogenic nematode Steinernema hermaphroditum.</title>
        <authorList>
            <person name="Schwarz E.M."/>
            <person name="Heppert J.K."/>
            <person name="Baniya A."/>
            <person name="Schwartz H.T."/>
            <person name="Tan C.-H."/>
            <person name="Antoshechkin I."/>
            <person name="Sternberg P.W."/>
            <person name="Goodrich-Blair H."/>
            <person name="Dillman A.R."/>
        </authorList>
    </citation>
    <scope>NUCLEOTIDE SEQUENCE</scope>
    <source>
        <strain evidence="3">PS9179</strain>
        <tissue evidence="3">Whole animal</tissue>
    </source>
</reference>
<keyword evidence="4" id="KW-1185">Reference proteome</keyword>
<sequence>MVDSGMTIVFAASMLEPAWVDYPQLQPIREIAVGAEDDAADDEPPILHRFGDDREDSHSVSVRIVETPSTFLSELMERAKAKVLSMRSHNDADNTPKIPSLKSAFKPVSSLENRLQELLPETETQKAAVPCSKKTKTVFRKITKEESDLMGREKARTELQEALPAKERSESPKPFDASTMTVIDANAAPSVSEMVLAAEEVSCEAKTTPEDDHRIQKSIGRPRGSRKSMTSTSEPVLLPVQRSRRSSTVANTEASKAFHEMIMSKRMSRRKRNSSHNSDAENEMSPAAKYSPSSMESLHSSLKIDSPESMQDPVDVPRKRKPRGKPSQGKKTGSKKVDEVASPKVINEACPWEPVGEPVAMNIQYQNDQKPKARLCYSTVRHKKMGETFSAYDVVSVGIEGEVEGRVEKSTGIAKVSCFFYDDNGNLMINLFWYYSPEDANITGKKYKKTKEEDDPLPQFHERELLASKHVDVVPVEAIEGRAYVLSFSEYNRFVAECVSDSFPAHVRSRREQICPLTMDDYPNERALPPELSPDNVYFSRHAYNFAHHRLFVGPAFRKFQPWGRTRKLKNVPNRAF</sequence>
<name>A0AA39LVE0_9BILA</name>
<proteinExistence type="predicted"/>
<dbReference type="InterPro" id="IPR001025">
    <property type="entry name" value="BAH_dom"/>
</dbReference>
<dbReference type="EMBL" id="JAUCMV010000003">
    <property type="protein sequence ID" value="KAK0411062.1"/>
    <property type="molecule type" value="Genomic_DNA"/>
</dbReference>
<dbReference type="InterPro" id="IPR043151">
    <property type="entry name" value="BAH_sf"/>
</dbReference>
<dbReference type="GO" id="GO:0003682">
    <property type="term" value="F:chromatin binding"/>
    <property type="evidence" value="ECO:0007669"/>
    <property type="project" value="InterPro"/>
</dbReference>
<dbReference type="GO" id="GO:0005677">
    <property type="term" value="C:chromatin silencing complex"/>
    <property type="evidence" value="ECO:0007669"/>
    <property type="project" value="TreeGrafter"/>
</dbReference>
<dbReference type="PROSITE" id="PS51038">
    <property type="entry name" value="BAH"/>
    <property type="match status" value="1"/>
</dbReference>
<organism evidence="3 4">
    <name type="scientific">Steinernema hermaphroditum</name>
    <dbReference type="NCBI Taxonomy" id="289476"/>
    <lineage>
        <taxon>Eukaryota</taxon>
        <taxon>Metazoa</taxon>
        <taxon>Ecdysozoa</taxon>
        <taxon>Nematoda</taxon>
        <taxon>Chromadorea</taxon>
        <taxon>Rhabditida</taxon>
        <taxon>Tylenchina</taxon>
        <taxon>Panagrolaimomorpha</taxon>
        <taxon>Strongyloidoidea</taxon>
        <taxon>Steinernematidae</taxon>
        <taxon>Steinernema</taxon>
    </lineage>
</organism>
<dbReference type="GO" id="GO:0031507">
    <property type="term" value="P:heterochromatin formation"/>
    <property type="evidence" value="ECO:0007669"/>
    <property type="project" value="TreeGrafter"/>
</dbReference>
<feature type="region of interest" description="Disordered" evidence="1">
    <location>
        <begin position="202"/>
        <end position="340"/>
    </location>
</feature>
<dbReference type="Proteomes" id="UP001175271">
    <property type="component" value="Unassembled WGS sequence"/>
</dbReference>
<evidence type="ECO:0000259" key="2">
    <source>
        <dbReference type="PROSITE" id="PS51038"/>
    </source>
</evidence>
<feature type="compositionally biased region" description="Low complexity" evidence="1">
    <location>
        <begin position="291"/>
        <end position="301"/>
    </location>
</feature>
<accession>A0AA39LVE0</accession>
<gene>
    <name evidence="3" type="ORF">QR680_005458</name>
</gene>
<protein>
    <recommendedName>
        <fullName evidence="2">BAH domain-containing protein</fullName>
    </recommendedName>
</protein>
<evidence type="ECO:0000313" key="3">
    <source>
        <dbReference type="EMBL" id="KAK0411062.1"/>
    </source>
</evidence>
<dbReference type="PANTHER" id="PTHR46576">
    <property type="entry name" value="BROMO ADJACENT HOMOLOGY DOMAIN-CONTAINING 1 PROTEIN"/>
    <property type="match status" value="1"/>
</dbReference>
<dbReference type="Gene3D" id="2.30.30.490">
    <property type="match status" value="1"/>
</dbReference>
<dbReference type="GO" id="GO:0045892">
    <property type="term" value="P:negative regulation of DNA-templated transcription"/>
    <property type="evidence" value="ECO:0007669"/>
    <property type="project" value="TreeGrafter"/>
</dbReference>
<comment type="caution">
    <text evidence="3">The sequence shown here is derived from an EMBL/GenBank/DDBJ whole genome shotgun (WGS) entry which is preliminary data.</text>
</comment>
<dbReference type="GO" id="GO:0000976">
    <property type="term" value="F:transcription cis-regulatory region binding"/>
    <property type="evidence" value="ECO:0007669"/>
    <property type="project" value="TreeGrafter"/>
</dbReference>
<dbReference type="AlphaFoldDB" id="A0AA39LVE0"/>
<feature type="domain" description="BAH" evidence="2">
    <location>
        <begin position="387"/>
        <end position="530"/>
    </location>
</feature>
<evidence type="ECO:0000313" key="4">
    <source>
        <dbReference type="Proteomes" id="UP001175271"/>
    </source>
</evidence>
<evidence type="ECO:0000256" key="1">
    <source>
        <dbReference type="SAM" id="MobiDB-lite"/>
    </source>
</evidence>